<dbReference type="AlphaFoldDB" id="A0AA39MTT5"/>
<sequence>MLTATGLCILRVMQEIQVPRFYNPYILLLIHHDYDSFSSLGLRRSEGLRGDTTRNRFPCFNYYCHLDMTTSLTYFGEVCSMSVAAFLRLIRGTVDRADDDPLMSIPRRHYPATFGVQPVLNLGTKSGNEKSQSSCSRTRGRMTSPYNNASPYCTSGP</sequence>
<evidence type="ECO:0000313" key="3">
    <source>
        <dbReference type="Proteomes" id="UP001175226"/>
    </source>
</evidence>
<evidence type="ECO:0000256" key="1">
    <source>
        <dbReference type="SAM" id="MobiDB-lite"/>
    </source>
</evidence>
<dbReference type="EMBL" id="JAUEPT010000016">
    <property type="protein sequence ID" value="KAK0445565.1"/>
    <property type="molecule type" value="Genomic_DNA"/>
</dbReference>
<evidence type="ECO:0000313" key="2">
    <source>
        <dbReference type="EMBL" id="KAK0445565.1"/>
    </source>
</evidence>
<organism evidence="2 3">
    <name type="scientific">Armillaria borealis</name>
    <dbReference type="NCBI Taxonomy" id="47425"/>
    <lineage>
        <taxon>Eukaryota</taxon>
        <taxon>Fungi</taxon>
        <taxon>Dikarya</taxon>
        <taxon>Basidiomycota</taxon>
        <taxon>Agaricomycotina</taxon>
        <taxon>Agaricomycetes</taxon>
        <taxon>Agaricomycetidae</taxon>
        <taxon>Agaricales</taxon>
        <taxon>Marasmiineae</taxon>
        <taxon>Physalacriaceae</taxon>
        <taxon>Armillaria</taxon>
    </lineage>
</organism>
<proteinExistence type="predicted"/>
<accession>A0AA39MTT5</accession>
<dbReference type="Proteomes" id="UP001175226">
    <property type="component" value="Unassembled WGS sequence"/>
</dbReference>
<keyword evidence="3" id="KW-1185">Reference proteome</keyword>
<gene>
    <name evidence="2" type="ORF">EV421DRAFT_330865</name>
</gene>
<feature type="compositionally biased region" description="Polar residues" evidence="1">
    <location>
        <begin position="123"/>
        <end position="137"/>
    </location>
</feature>
<feature type="compositionally biased region" description="Polar residues" evidence="1">
    <location>
        <begin position="144"/>
        <end position="157"/>
    </location>
</feature>
<name>A0AA39MTT5_9AGAR</name>
<feature type="region of interest" description="Disordered" evidence="1">
    <location>
        <begin position="123"/>
        <end position="157"/>
    </location>
</feature>
<comment type="caution">
    <text evidence="2">The sequence shown here is derived from an EMBL/GenBank/DDBJ whole genome shotgun (WGS) entry which is preliminary data.</text>
</comment>
<reference evidence="2" key="1">
    <citation type="submission" date="2023-06" db="EMBL/GenBank/DDBJ databases">
        <authorList>
            <consortium name="Lawrence Berkeley National Laboratory"/>
            <person name="Ahrendt S."/>
            <person name="Sahu N."/>
            <person name="Indic B."/>
            <person name="Wong-Bajracharya J."/>
            <person name="Merenyi Z."/>
            <person name="Ke H.-M."/>
            <person name="Monk M."/>
            <person name="Kocsube S."/>
            <person name="Drula E."/>
            <person name="Lipzen A."/>
            <person name="Balint B."/>
            <person name="Henrissat B."/>
            <person name="Andreopoulos B."/>
            <person name="Martin F.M."/>
            <person name="Harder C.B."/>
            <person name="Rigling D."/>
            <person name="Ford K.L."/>
            <person name="Foster G.D."/>
            <person name="Pangilinan J."/>
            <person name="Papanicolaou A."/>
            <person name="Barry K."/>
            <person name="LaButti K."/>
            <person name="Viragh M."/>
            <person name="Koriabine M."/>
            <person name="Yan M."/>
            <person name="Riley R."/>
            <person name="Champramary S."/>
            <person name="Plett K.L."/>
            <person name="Tsai I.J."/>
            <person name="Slot J."/>
            <person name="Sipos G."/>
            <person name="Plett J."/>
            <person name="Nagy L.G."/>
            <person name="Grigoriev I.V."/>
        </authorList>
    </citation>
    <scope>NUCLEOTIDE SEQUENCE</scope>
    <source>
        <strain evidence="2">FPL87.14</strain>
    </source>
</reference>
<protein>
    <submittedName>
        <fullName evidence="2">Uncharacterized protein</fullName>
    </submittedName>
</protein>